<evidence type="ECO:0000256" key="4">
    <source>
        <dbReference type="ARBA" id="ARBA00022723"/>
    </source>
</evidence>
<dbReference type="Gene3D" id="3.90.180.10">
    <property type="entry name" value="Medium-chain alcohol dehydrogenases, catalytic domain"/>
    <property type="match status" value="1"/>
</dbReference>
<comment type="cofactor">
    <cofactor evidence="1">
        <name>Zn(2+)</name>
        <dbReference type="ChEBI" id="CHEBI:29105"/>
    </cofactor>
</comment>
<dbReference type="CDD" id="cd08298">
    <property type="entry name" value="CAD2"/>
    <property type="match status" value="1"/>
</dbReference>
<dbReference type="PANTHER" id="PTHR42940:SF8">
    <property type="entry name" value="VACUOLAR PROTEIN SORTING-ASSOCIATED PROTEIN 11"/>
    <property type="match status" value="1"/>
</dbReference>
<dbReference type="EC" id="1.1.1.1" evidence="3"/>
<comment type="catalytic activity">
    <reaction evidence="8">
        <text>a secondary alcohol + NAD(+) = a ketone + NADH + H(+)</text>
        <dbReference type="Rhea" id="RHEA:10740"/>
        <dbReference type="ChEBI" id="CHEBI:15378"/>
        <dbReference type="ChEBI" id="CHEBI:17087"/>
        <dbReference type="ChEBI" id="CHEBI:35681"/>
        <dbReference type="ChEBI" id="CHEBI:57540"/>
        <dbReference type="ChEBI" id="CHEBI:57945"/>
        <dbReference type="EC" id="1.1.1.1"/>
    </reaction>
</comment>
<evidence type="ECO:0000256" key="1">
    <source>
        <dbReference type="ARBA" id="ARBA00001947"/>
    </source>
</evidence>
<reference evidence="12 13" key="1">
    <citation type="submission" date="2020-08" db="EMBL/GenBank/DDBJ databases">
        <title>Sequencing the genomes of 1000 actinobacteria strains.</title>
        <authorList>
            <person name="Klenk H.-P."/>
        </authorList>
    </citation>
    <scope>NUCLEOTIDE SEQUENCE [LARGE SCALE GENOMIC DNA]</scope>
    <source>
        <strain evidence="12 13">DSM 45913</strain>
    </source>
</reference>
<keyword evidence="7" id="KW-0520">NAD</keyword>
<keyword evidence="5" id="KW-0862">Zinc</keyword>
<dbReference type="InterPro" id="IPR011032">
    <property type="entry name" value="GroES-like_sf"/>
</dbReference>
<comment type="caution">
    <text evidence="12">The sequence shown here is derived from an EMBL/GenBank/DDBJ whole genome shotgun (WGS) entry which is preliminary data.</text>
</comment>
<feature type="domain" description="Alcohol dehydrogenase-like N-terminal" evidence="11">
    <location>
        <begin position="32"/>
        <end position="143"/>
    </location>
</feature>
<comment type="similarity">
    <text evidence="2">Belongs to the zinc-containing alcohol dehydrogenase family.</text>
</comment>
<dbReference type="Pfam" id="PF08240">
    <property type="entry name" value="ADH_N"/>
    <property type="match status" value="1"/>
</dbReference>
<protein>
    <recommendedName>
        <fullName evidence="10">Probable alcohol dehydrogenase AdhA</fullName>
        <ecNumber evidence="3">1.1.1.1</ecNumber>
    </recommendedName>
</protein>
<evidence type="ECO:0000313" key="13">
    <source>
        <dbReference type="Proteomes" id="UP000583800"/>
    </source>
</evidence>
<evidence type="ECO:0000256" key="5">
    <source>
        <dbReference type="ARBA" id="ARBA00022833"/>
    </source>
</evidence>
<comment type="catalytic activity">
    <reaction evidence="9">
        <text>a primary alcohol + NAD(+) = an aldehyde + NADH + H(+)</text>
        <dbReference type="Rhea" id="RHEA:10736"/>
        <dbReference type="ChEBI" id="CHEBI:15378"/>
        <dbReference type="ChEBI" id="CHEBI:15734"/>
        <dbReference type="ChEBI" id="CHEBI:17478"/>
        <dbReference type="ChEBI" id="CHEBI:57540"/>
        <dbReference type="ChEBI" id="CHEBI:57945"/>
        <dbReference type="EC" id="1.1.1.1"/>
    </reaction>
</comment>
<dbReference type="Gene3D" id="3.40.50.720">
    <property type="entry name" value="NAD(P)-binding Rossmann-like Domain"/>
    <property type="match status" value="1"/>
</dbReference>
<dbReference type="InterPro" id="IPR014187">
    <property type="entry name" value="ADH_Zn_typ-2"/>
</dbReference>
<accession>A0A7X0EYL3</accession>
<dbReference type="PROSITE" id="PS00059">
    <property type="entry name" value="ADH_ZINC"/>
    <property type="match status" value="1"/>
</dbReference>
<evidence type="ECO:0000259" key="11">
    <source>
        <dbReference type="Pfam" id="PF08240"/>
    </source>
</evidence>
<dbReference type="InterPro" id="IPR013154">
    <property type="entry name" value="ADH-like_N"/>
</dbReference>
<evidence type="ECO:0000256" key="8">
    <source>
        <dbReference type="ARBA" id="ARBA00049164"/>
    </source>
</evidence>
<dbReference type="NCBIfam" id="TIGR02822">
    <property type="entry name" value="adh_fam_2"/>
    <property type="match status" value="1"/>
</dbReference>
<sequence length="338" mass="35490">MTDTMTAWVVRRPGPMAARPLERVRLPVPEPGPGEVLIRVEVCAVCRTDLHLAEGDLTPRRPRTVPGHEVVGRVAARGPGAGRLAEGGRVGVAWLRSTCGACRYCVRGAENLCPYSHYTGWDTDGGYAEYLTAPEDFVYPLPEDRPAERLAPLLCAGIIGYRALLRAELPPGGRLGVYGFGASAHLTAQVAIAQGATVHVLTRAAEARRLALELGAASAGDAYGAPPEPLDAAILFAPVGDLVPVALAALDRGGTLAVAGIHLTDIPSLNYQEHLFQERTLRSVTANTRADGVALLAHAARHPVRVATTPYGLDDADRALADLAADRVTGAAVLHVGG</sequence>
<dbReference type="GO" id="GO:0008270">
    <property type="term" value="F:zinc ion binding"/>
    <property type="evidence" value="ECO:0007669"/>
    <property type="project" value="InterPro"/>
</dbReference>
<evidence type="ECO:0000256" key="6">
    <source>
        <dbReference type="ARBA" id="ARBA00023002"/>
    </source>
</evidence>
<dbReference type="FunFam" id="3.40.50.720:FF:000275">
    <property type="entry name" value="Alcohol dehydrogenase AdhA"/>
    <property type="match status" value="1"/>
</dbReference>
<dbReference type="AlphaFoldDB" id="A0A7X0EYL3"/>
<dbReference type="PANTHER" id="PTHR42940">
    <property type="entry name" value="ALCOHOL DEHYDROGENASE 1-RELATED"/>
    <property type="match status" value="1"/>
</dbReference>
<keyword evidence="6 12" id="KW-0560">Oxidoreductase</keyword>
<evidence type="ECO:0000256" key="2">
    <source>
        <dbReference type="ARBA" id="ARBA00008072"/>
    </source>
</evidence>
<dbReference type="SUPFAM" id="SSF50129">
    <property type="entry name" value="GroES-like"/>
    <property type="match status" value="1"/>
</dbReference>
<gene>
    <name evidence="12" type="ORF">FHU36_002414</name>
</gene>
<keyword evidence="13" id="KW-1185">Reference proteome</keyword>
<proteinExistence type="inferred from homology"/>
<evidence type="ECO:0000256" key="10">
    <source>
        <dbReference type="ARBA" id="ARBA00068251"/>
    </source>
</evidence>
<name>A0A7X0EYL3_9ACTN</name>
<keyword evidence="4" id="KW-0479">Metal-binding</keyword>
<dbReference type="Proteomes" id="UP000583800">
    <property type="component" value="Unassembled WGS sequence"/>
</dbReference>
<dbReference type="InterPro" id="IPR036291">
    <property type="entry name" value="NAD(P)-bd_dom_sf"/>
</dbReference>
<evidence type="ECO:0000256" key="7">
    <source>
        <dbReference type="ARBA" id="ARBA00023027"/>
    </source>
</evidence>
<dbReference type="EMBL" id="JACHJB010000001">
    <property type="protein sequence ID" value="MBB6345905.1"/>
    <property type="molecule type" value="Genomic_DNA"/>
</dbReference>
<dbReference type="InterPro" id="IPR002328">
    <property type="entry name" value="ADH_Zn_CS"/>
</dbReference>
<dbReference type="RefSeq" id="WP_376774127.1">
    <property type="nucleotide sequence ID" value="NZ_JACHJB010000001.1"/>
</dbReference>
<dbReference type="GO" id="GO:0005737">
    <property type="term" value="C:cytoplasm"/>
    <property type="evidence" value="ECO:0007669"/>
    <property type="project" value="TreeGrafter"/>
</dbReference>
<dbReference type="GO" id="GO:0004022">
    <property type="term" value="F:alcohol dehydrogenase (NAD+) activity"/>
    <property type="evidence" value="ECO:0007669"/>
    <property type="project" value="UniProtKB-EC"/>
</dbReference>
<organism evidence="12 13">
    <name type="scientific">Nonomuraea muscovyensis</name>
    <dbReference type="NCBI Taxonomy" id="1124761"/>
    <lineage>
        <taxon>Bacteria</taxon>
        <taxon>Bacillati</taxon>
        <taxon>Actinomycetota</taxon>
        <taxon>Actinomycetes</taxon>
        <taxon>Streptosporangiales</taxon>
        <taxon>Streptosporangiaceae</taxon>
        <taxon>Nonomuraea</taxon>
    </lineage>
</organism>
<evidence type="ECO:0000256" key="3">
    <source>
        <dbReference type="ARBA" id="ARBA00013190"/>
    </source>
</evidence>
<evidence type="ECO:0000313" key="12">
    <source>
        <dbReference type="EMBL" id="MBB6345905.1"/>
    </source>
</evidence>
<evidence type="ECO:0000256" key="9">
    <source>
        <dbReference type="ARBA" id="ARBA00049243"/>
    </source>
</evidence>
<dbReference type="SUPFAM" id="SSF51735">
    <property type="entry name" value="NAD(P)-binding Rossmann-fold domains"/>
    <property type="match status" value="1"/>
</dbReference>